<dbReference type="GO" id="GO:0046872">
    <property type="term" value="F:metal ion binding"/>
    <property type="evidence" value="ECO:0007669"/>
    <property type="project" value="UniProtKB-KW"/>
</dbReference>
<keyword evidence="8" id="KW-0233">DNA recombination</keyword>
<feature type="binding site" evidence="10">
    <location>
        <position position="154"/>
    </location>
    <ligand>
        <name>Mg(2+)</name>
        <dbReference type="ChEBI" id="CHEBI:18420"/>
        <label>1</label>
    </ligand>
</feature>
<keyword evidence="10" id="KW-0464">Manganese</keyword>
<dbReference type="PANTHER" id="PTHR22748">
    <property type="entry name" value="AP ENDONUCLEASE"/>
    <property type="match status" value="1"/>
</dbReference>
<evidence type="ECO:0000313" key="13">
    <source>
        <dbReference type="Ensembl" id="ENSSHAP00000024337.1"/>
    </source>
</evidence>
<proteinExistence type="inferred from homology"/>
<name>A0A7N4NK40_SARHA</name>
<feature type="binding site" evidence="10">
    <location>
        <position position="52"/>
    </location>
    <ligand>
        <name>Mg(2+)</name>
        <dbReference type="ChEBI" id="CHEBI:18420"/>
        <label>1</label>
    </ligand>
</feature>
<evidence type="ECO:0000256" key="5">
    <source>
        <dbReference type="ARBA" id="ARBA00022763"/>
    </source>
</evidence>
<evidence type="ECO:0000259" key="12">
    <source>
        <dbReference type="Pfam" id="PF03372"/>
    </source>
</evidence>
<evidence type="ECO:0000313" key="14">
    <source>
        <dbReference type="Proteomes" id="UP000007648"/>
    </source>
</evidence>
<dbReference type="CDD" id="cd09076">
    <property type="entry name" value="L1-EN"/>
    <property type="match status" value="1"/>
</dbReference>
<dbReference type="Ensembl" id="ENSSHAT00000050328.1">
    <property type="protein sequence ID" value="ENSSHAP00000045918.1"/>
    <property type="gene ID" value="ENSSHAG00000029023.1"/>
</dbReference>
<dbReference type="EC" id="3.1.11.2" evidence="3"/>
<evidence type="ECO:0000256" key="4">
    <source>
        <dbReference type="ARBA" id="ARBA00022723"/>
    </source>
</evidence>
<organism evidence="13 14">
    <name type="scientific">Sarcophilus harrisii</name>
    <name type="common">Tasmanian devil</name>
    <name type="synonym">Sarcophilus laniarius</name>
    <dbReference type="NCBI Taxonomy" id="9305"/>
    <lineage>
        <taxon>Eukaryota</taxon>
        <taxon>Metazoa</taxon>
        <taxon>Chordata</taxon>
        <taxon>Craniata</taxon>
        <taxon>Vertebrata</taxon>
        <taxon>Euteleostomi</taxon>
        <taxon>Mammalia</taxon>
        <taxon>Metatheria</taxon>
        <taxon>Dasyuromorphia</taxon>
        <taxon>Dasyuridae</taxon>
        <taxon>Sarcophilus</taxon>
    </lineage>
</organism>
<keyword evidence="6" id="KW-0378">Hydrolase</keyword>
<dbReference type="SUPFAM" id="SSF56219">
    <property type="entry name" value="DNase I-like"/>
    <property type="match status" value="1"/>
</dbReference>
<dbReference type="GO" id="GO:0006310">
    <property type="term" value="P:DNA recombination"/>
    <property type="evidence" value="ECO:0007669"/>
    <property type="project" value="UniProtKB-KW"/>
</dbReference>
<keyword evidence="7 10" id="KW-0460">Magnesium</keyword>
<reference evidence="13 14" key="1">
    <citation type="journal article" date="2011" name="Proc. Natl. Acad. Sci. U.S.A.">
        <title>Genetic diversity and population structure of the endangered marsupial Sarcophilus harrisii (Tasmanian devil).</title>
        <authorList>
            <person name="Miller W."/>
            <person name="Hayes V.M."/>
            <person name="Ratan A."/>
            <person name="Petersen D.C."/>
            <person name="Wittekindt N.E."/>
            <person name="Miller J."/>
            <person name="Walenz B."/>
            <person name="Knight J."/>
            <person name="Qi J."/>
            <person name="Zhao F."/>
            <person name="Wang Q."/>
            <person name="Bedoya-Reina O.C."/>
            <person name="Katiyar N."/>
            <person name="Tomsho L.P."/>
            <person name="Kasson L.M."/>
            <person name="Hardie R.A."/>
            <person name="Woodbridge P."/>
            <person name="Tindall E.A."/>
            <person name="Bertelsen M.F."/>
            <person name="Dixon D."/>
            <person name="Pyecroft S."/>
            <person name="Helgen K.M."/>
            <person name="Lesk A.M."/>
            <person name="Pringle T.H."/>
            <person name="Patterson N."/>
            <person name="Zhang Y."/>
            <person name="Kreiss A."/>
            <person name="Woods G.M."/>
            <person name="Jones M.E."/>
            <person name="Schuster S.C."/>
        </authorList>
    </citation>
    <scope>NUCLEOTIDE SEQUENCE [LARGE SCALE GENOMIC DNA]</scope>
</reference>
<evidence type="ECO:0000256" key="6">
    <source>
        <dbReference type="ARBA" id="ARBA00022801"/>
    </source>
</evidence>
<dbReference type="Gene3D" id="3.60.10.10">
    <property type="entry name" value="Endonuclease/exonuclease/phosphatase"/>
    <property type="match status" value="1"/>
</dbReference>
<evidence type="ECO:0000256" key="3">
    <source>
        <dbReference type="ARBA" id="ARBA00012115"/>
    </source>
</evidence>
<evidence type="ECO:0000256" key="9">
    <source>
        <dbReference type="ARBA" id="ARBA00023204"/>
    </source>
</evidence>
<dbReference type="GeneTree" id="ENSGT00950000183016"/>
<reference evidence="13" key="2">
    <citation type="submission" date="2025-05" db="UniProtKB">
        <authorList>
            <consortium name="Ensembl"/>
        </authorList>
    </citation>
    <scope>IDENTIFICATION</scope>
</reference>
<keyword evidence="14" id="KW-1185">Reference proteome</keyword>
<keyword evidence="5" id="KW-0227">DNA damage</keyword>
<dbReference type="Ensembl" id="ENSSHAT00000027431.1">
    <property type="protein sequence ID" value="ENSSHAP00000024337.1"/>
    <property type="gene ID" value="ENSSHAG00000029023.1"/>
</dbReference>
<comment type="cofactor">
    <cofactor evidence="10">
        <name>Mg(2+)</name>
        <dbReference type="ChEBI" id="CHEBI:18420"/>
    </cofactor>
    <cofactor evidence="10">
        <name>Mn(2+)</name>
        <dbReference type="ChEBI" id="CHEBI:29035"/>
    </cofactor>
    <text evidence="10">Probably binds two magnesium or manganese ions per subunit.</text>
</comment>
<protein>
    <recommendedName>
        <fullName evidence="3">exodeoxyribonuclease III</fullName>
        <ecNumber evidence="3">3.1.11.2</ecNumber>
    </recommendedName>
</protein>
<keyword evidence="9" id="KW-0234">DNA repair</keyword>
<dbReference type="PANTHER" id="PTHR22748:SF23">
    <property type="entry name" value="EXODEOXYRIBONUCLEASE III"/>
    <property type="match status" value="1"/>
</dbReference>
<comment type="similarity">
    <text evidence="2">Belongs to the DNA repair enzymes AP/ExoA family.</text>
</comment>
<dbReference type="InterPro" id="IPR004808">
    <property type="entry name" value="AP_endonuc_1"/>
</dbReference>
<feature type="domain" description="Endonuclease/exonuclease/phosphatase" evidence="12">
    <location>
        <begin position="20"/>
        <end position="170"/>
    </location>
</feature>
<evidence type="ECO:0000256" key="1">
    <source>
        <dbReference type="ARBA" id="ARBA00000493"/>
    </source>
</evidence>
<evidence type="ECO:0000256" key="11">
    <source>
        <dbReference type="PIRSR" id="PIRSR604808-3"/>
    </source>
</evidence>
<sequence>MLKKITYCFKMASNTELVILTINVNGVNSPIKRKQLADWIKSQNPTICCLQETHLKQSDTYRVKVKGWSRIYYASSKVKKAGVAILISDQAKAKIDLIKRDKEEHYILLKGSIDNEAISILNIYAPSGVASKFLKGKLRELQEEIDNKTIIVGDLNLALSELDKLKHKINKKEVKEVNKILEKLDMIDLGEN</sequence>
<feature type="binding site" evidence="10">
    <location>
        <position position="156"/>
    </location>
    <ligand>
        <name>Mg(2+)</name>
        <dbReference type="ChEBI" id="CHEBI:18420"/>
        <label>1</label>
    </ligand>
</feature>
<dbReference type="GO" id="GO:0008311">
    <property type="term" value="F:double-stranded DNA 3'-5' DNA exonuclease activity"/>
    <property type="evidence" value="ECO:0007669"/>
    <property type="project" value="UniProtKB-EC"/>
</dbReference>
<evidence type="ECO:0000256" key="10">
    <source>
        <dbReference type="PIRSR" id="PIRSR604808-2"/>
    </source>
</evidence>
<dbReference type="InterPro" id="IPR036691">
    <property type="entry name" value="Endo/exonu/phosph_ase_sf"/>
</dbReference>
<evidence type="ECO:0000256" key="8">
    <source>
        <dbReference type="ARBA" id="ARBA00023172"/>
    </source>
</evidence>
<evidence type="ECO:0000256" key="2">
    <source>
        <dbReference type="ARBA" id="ARBA00007092"/>
    </source>
</evidence>
<dbReference type="Pfam" id="PF03372">
    <property type="entry name" value="Exo_endo_phos"/>
    <property type="match status" value="1"/>
</dbReference>
<dbReference type="GO" id="GO:0005634">
    <property type="term" value="C:nucleus"/>
    <property type="evidence" value="ECO:0007669"/>
    <property type="project" value="TreeGrafter"/>
</dbReference>
<dbReference type="Proteomes" id="UP000007648">
    <property type="component" value="Unassembled WGS sequence"/>
</dbReference>
<dbReference type="InterPro" id="IPR005135">
    <property type="entry name" value="Endo/exonuclease/phosphatase"/>
</dbReference>
<dbReference type="GO" id="GO:0006284">
    <property type="term" value="P:base-excision repair"/>
    <property type="evidence" value="ECO:0007669"/>
    <property type="project" value="TreeGrafter"/>
</dbReference>
<feature type="binding site" evidence="10">
    <location>
        <position position="23"/>
    </location>
    <ligand>
        <name>Mg(2+)</name>
        <dbReference type="ChEBI" id="CHEBI:18420"/>
        <label>1</label>
    </ligand>
</feature>
<dbReference type="GO" id="GO:0008081">
    <property type="term" value="F:phosphoric diester hydrolase activity"/>
    <property type="evidence" value="ECO:0007669"/>
    <property type="project" value="TreeGrafter"/>
</dbReference>
<evidence type="ECO:0000256" key="7">
    <source>
        <dbReference type="ARBA" id="ARBA00022842"/>
    </source>
</evidence>
<dbReference type="AlphaFoldDB" id="A0A7N4NK40"/>
<accession>A0A7N4NK40</accession>
<keyword evidence="4 10" id="KW-0479">Metal-binding</keyword>
<comment type="catalytic activity">
    <reaction evidence="1">
        <text>Exonucleolytic cleavage in the 3'- to 5'-direction to yield nucleoside 5'-phosphates.</text>
        <dbReference type="EC" id="3.1.11.2"/>
    </reaction>
</comment>
<dbReference type="GO" id="GO:0003906">
    <property type="term" value="F:DNA-(apurinic or apyrimidinic site) endonuclease activity"/>
    <property type="evidence" value="ECO:0007669"/>
    <property type="project" value="TreeGrafter"/>
</dbReference>
<feature type="site" description="Transition state stabilizer" evidence="11">
    <location>
        <position position="156"/>
    </location>
</feature>